<dbReference type="InterPro" id="IPR017871">
    <property type="entry name" value="ABC_transporter-like_CS"/>
</dbReference>
<dbReference type="PATRIC" id="fig|1423801.4.peg.640"/>
<dbReference type="PROSITE" id="PS50893">
    <property type="entry name" value="ABC_TRANSPORTER_2"/>
    <property type="match status" value="2"/>
</dbReference>
<gene>
    <name evidence="5" type="ORF">FD50_GL000631</name>
</gene>
<evidence type="ECO:0000313" key="6">
    <source>
        <dbReference type="Proteomes" id="UP000051166"/>
    </source>
</evidence>
<feature type="domain" description="ABC transporter" evidence="4">
    <location>
        <begin position="7"/>
        <end position="216"/>
    </location>
</feature>
<dbReference type="GO" id="GO:0016887">
    <property type="term" value="F:ATP hydrolysis activity"/>
    <property type="evidence" value="ECO:0007669"/>
    <property type="project" value="InterPro"/>
</dbReference>
<dbReference type="NCBIfam" id="NF000355">
    <property type="entry name" value="ribo_prot_ABC_F"/>
    <property type="match status" value="1"/>
</dbReference>
<reference evidence="5 6" key="1">
    <citation type="journal article" date="2015" name="Genome Announc.">
        <title>Expanding the biotechnology potential of lactobacilli through comparative genomics of 213 strains and associated genera.</title>
        <authorList>
            <person name="Sun Z."/>
            <person name="Harris H.M."/>
            <person name="McCann A."/>
            <person name="Guo C."/>
            <person name="Argimon S."/>
            <person name="Zhang W."/>
            <person name="Yang X."/>
            <person name="Jeffery I.B."/>
            <person name="Cooney J.C."/>
            <person name="Kagawa T.F."/>
            <person name="Liu W."/>
            <person name="Song Y."/>
            <person name="Salvetti E."/>
            <person name="Wrobel A."/>
            <person name="Rasinkangas P."/>
            <person name="Parkhill J."/>
            <person name="Rea M.C."/>
            <person name="O'Sullivan O."/>
            <person name="Ritari J."/>
            <person name="Douillard F.P."/>
            <person name="Paul Ross R."/>
            <person name="Yang R."/>
            <person name="Briner A.E."/>
            <person name="Felis G.E."/>
            <person name="de Vos W.M."/>
            <person name="Barrangou R."/>
            <person name="Klaenhammer T.R."/>
            <person name="Caufield P.W."/>
            <person name="Cui Y."/>
            <person name="Zhang H."/>
            <person name="O'Toole P.W."/>
        </authorList>
    </citation>
    <scope>NUCLEOTIDE SEQUENCE [LARGE SCALE GENOMIC DNA]</scope>
    <source>
        <strain evidence="5 6">DSM 16230</strain>
    </source>
</reference>
<dbReference type="InterPro" id="IPR003593">
    <property type="entry name" value="AAA+_ATPase"/>
</dbReference>
<feature type="domain" description="ABC transporter" evidence="4">
    <location>
        <begin position="316"/>
        <end position="505"/>
    </location>
</feature>
<dbReference type="Pfam" id="PF00005">
    <property type="entry name" value="ABC_tran"/>
    <property type="match status" value="2"/>
</dbReference>
<keyword evidence="3" id="KW-0175">Coiled coil</keyword>
<dbReference type="EMBL" id="AZFQ01000036">
    <property type="protein sequence ID" value="KRL98818.1"/>
    <property type="molecule type" value="Genomic_DNA"/>
</dbReference>
<dbReference type="PANTHER" id="PTHR42855">
    <property type="entry name" value="ABC TRANSPORTER ATP-BINDING SUBUNIT"/>
    <property type="match status" value="1"/>
</dbReference>
<comment type="caution">
    <text evidence="5">The sequence shown here is derived from an EMBL/GenBank/DDBJ whole genome shotgun (WGS) entry which is preliminary data.</text>
</comment>
<dbReference type="InterPro" id="IPR027417">
    <property type="entry name" value="P-loop_NTPase"/>
</dbReference>
<protein>
    <submittedName>
        <fullName evidence="5">ABC superfamily ATP binding cassette transporter, ABC protein</fullName>
    </submittedName>
</protein>
<dbReference type="PANTHER" id="PTHR42855:SF2">
    <property type="entry name" value="DRUG RESISTANCE ABC TRANSPORTER,ATP-BINDING PROTEIN"/>
    <property type="match status" value="1"/>
</dbReference>
<evidence type="ECO:0000256" key="2">
    <source>
        <dbReference type="ARBA" id="ARBA00022840"/>
    </source>
</evidence>
<dbReference type="Gene3D" id="3.40.50.300">
    <property type="entry name" value="P-loop containing nucleotide triphosphate hydrolases"/>
    <property type="match status" value="2"/>
</dbReference>
<keyword evidence="2" id="KW-0067">ATP-binding</keyword>
<organism evidence="5 6">
    <name type="scientific">Liquorilactobacillus satsumensis DSM 16230 = JCM 12392</name>
    <dbReference type="NCBI Taxonomy" id="1423801"/>
    <lineage>
        <taxon>Bacteria</taxon>
        <taxon>Bacillati</taxon>
        <taxon>Bacillota</taxon>
        <taxon>Bacilli</taxon>
        <taxon>Lactobacillales</taxon>
        <taxon>Lactobacillaceae</taxon>
        <taxon>Liquorilactobacillus</taxon>
    </lineage>
</organism>
<dbReference type="GO" id="GO:0005524">
    <property type="term" value="F:ATP binding"/>
    <property type="evidence" value="ECO:0007669"/>
    <property type="project" value="UniProtKB-KW"/>
</dbReference>
<accession>A0A0R1V6V8</accession>
<dbReference type="SMART" id="SM00382">
    <property type="entry name" value="AAA"/>
    <property type="match status" value="2"/>
</dbReference>
<dbReference type="SUPFAM" id="SSF52540">
    <property type="entry name" value="P-loop containing nucleoside triphosphate hydrolases"/>
    <property type="match status" value="2"/>
</dbReference>
<dbReference type="STRING" id="1423801.FD50_GL000631"/>
<dbReference type="PROSITE" id="PS00211">
    <property type="entry name" value="ABC_TRANSPORTER_1"/>
    <property type="match status" value="1"/>
</dbReference>
<keyword evidence="1" id="KW-0547">Nucleotide-binding</keyword>
<evidence type="ECO:0000256" key="3">
    <source>
        <dbReference type="SAM" id="Coils"/>
    </source>
</evidence>
<proteinExistence type="predicted"/>
<evidence type="ECO:0000313" key="5">
    <source>
        <dbReference type="EMBL" id="KRL98818.1"/>
    </source>
</evidence>
<evidence type="ECO:0000256" key="1">
    <source>
        <dbReference type="ARBA" id="ARBA00022741"/>
    </source>
</evidence>
<dbReference type="Proteomes" id="UP000051166">
    <property type="component" value="Unassembled WGS sequence"/>
</dbReference>
<dbReference type="InterPro" id="IPR003439">
    <property type="entry name" value="ABC_transporter-like_ATP-bd"/>
</dbReference>
<dbReference type="AlphaFoldDB" id="A0A0R1V6V8"/>
<feature type="coiled-coil region" evidence="3">
    <location>
        <begin position="273"/>
        <end position="300"/>
    </location>
</feature>
<dbReference type="InterPro" id="IPR051309">
    <property type="entry name" value="ABCF_ATPase"/>
</dbReference>
<sequence>MNAMTRIEIKNLTFGFDEQLQPLFKDVSLTLDASWKLGLIGRNGRGKTTFLKLLQGVYPYQGKIKQQLKFNYFPQKIMKQQQTVTQILKESTVAEEWKLERELNLLAVDPGILERSFASLSGGEQTKVLLALLFTHELAYPLIDEPTNHLDLAARKQVMHYLQQKKQGMIVISHDREFMNGIADHILALEKQQPVLYQGNFATYEEEKRRCDEHAQQENIKLKKESTRLRQTALQKAEWAQGRERDKYGSPTQKGSGAILDTGFIGARAARTMKRAKLLVHRMEEKAAAKENLLQNIEKVEPLSLNFRPQHHQVLLRVEQFQLFYADQALFQPLNFELHQGQCLALMGVNGVGKSSLMHYLLGDFAGTSSGEVMRPQKLKLSYLQQKFENNTGTLVEFADKWKLEYGQLLNTLHKLGINRKVFESPLEKMSMGQRKRVELAKSLLTPAELFLWDEPLNYLDVFNREQLEQLIAQKQPTMLLSEHDETFIKNVGAQKVVLHRLTNTN</sequence>
<dbReference type="CDD" id="cd03221">
    <property type="entry name" value="ABCF_EF-3"/>
    <property type="match status" value="2"/>
</dbReference>
<evidence type="ECO:0000259" key="4">
    <source>
        <dbReference type="PROSITE" id="PS50893"/>
    </source>
</evidence>
<keyword evidence="6" id="KW-1185">Reference proteome</keyword>
<name>A0A0R1V6V8_9LACO</name>